<name>A0ABU5QZ92_9PSEU</name>
<dbReference type="RefSeq" id="WP_323324194.1">
    <property type="nucleotide sequence ID" value="NZ_JAYFSI010000001.1"/>
</dbReference>
<dbReference type="Proteomes" id="UP001304298">
    <property type="component" value="Unassembled WGS sequence"/>
</dbReference>
<comment type="caution">
    <text evidence="1">The sequence shown here is derived from an EMBL/GenBank/DDBJ whole genome shotgun (WGS) entry which is preliminary data.</text>
</comment>
<reference evidence="1 2" key="1">
    <citation type="submission" date="2023-12" db="EMBL/GenBank/DDBJ databases">
        <title>Amycolatopsis sp. V23-08.</title>
        <authorList>
            <person name="Somphong A."/>
        </authorList>
    </citation>
    <scope>NUCLEOTIDE SEQUENCE [LARGE SCALE GENOMIC DNA]</scope>
    <source>
        <strain evidence="1 2">V23-08</strain>
    </source>
</reference>
<evidence type="ECO:0000313" key="2">
    <source>
        <dbReference type="Proteomes" id="UP001304298"/>
    </source>
</evidence>
<organism evidence="1 2">
    <name type="scientific">Amycolatopsis heterodermiae</name>
    <dbReference type="NCBI Taxonomy" id="3110235"/>
    <lineage>
        <taxon>Bacteria</taxon>
        <taxon>Bacillati</taxon>
        <taxon>Actinomycetota</taxon>
        <taxon>Actinomycetes</taxon>
        <taxon>Pseudonocardiales</taxon>
        <taxon>Pseudonocardiaceae</taxon>
        <taxon>Amycolatopsis</taxon>
    </lineage>
</organism>
<sequence length="339" mass="36010">MNTRGKDRTVLIAVSLTAVFAVLAGGAWFLSRDAPEEPPRSLPARWPSADGEAVRRVPMPTGEMVAALPPATAGHVLCGAVPEASWASVLGGPVLREATKYGECHVVTADLEVSAGMWSEPPLTGGDATELEVAGHGATLTRTTTQHPIDAMLTVRLSDSTQDWVKPQLQIRVSAQPGVRTEPDFGGMATALGTAMVAAVATPGPSLPTRDERAHEMTPIPGSGIGDAAYPLITWQLCTQLSRASNTPLDQLRPGLFGSCERKEELKTITLAYHDKSDGSFPDRLAGRPAREKTPDTTAEIQLLDDSHQTLEITWTDSTKPGNALHDLAEKVVPPLLGR</sequence>
<dbReference type="EMBL" id="JAYFSI010000001">
    <property type="protein sequence ID" value="MEA5358955.1"/>
    <property type="molecule type" value="Genomic_DNA"/>
</dbReference>
<gene>
    <name evidence="1" type="ORF">VA596_05365</name>
</gene>
<accession>A0ABU5QZ92</accession>
<evidence type="ECO:0000313" key="1">
    <source>
        <dbReference type="EMBL" id="MEA5358955.1"/>
    </source>
</evidence>
<keyword evidence="2" id="KW-1185">Reference proteome</keyword>
<proteinExistence type="predicted"/>
<protein>
    <submittedName>
        <fullName evidence="1">Uncharacterized protein</fullName>
    </submittedName>
</protein>